<sequence>MTKYFAFDVVGNPSRLIGECPGCQYNLDGKTDFCPECDTYVVNRCTGHTLVELITDTESNLVTSDPFEDFKNHKINIHVLDSDIKYSGCGSYCSGSARYCPKCGNITTFTFQSMFDDSINKETGTSNSNPYFPDIVKSRLK</sequence>
<gene>
    <name evidence="1" type="ORF">WOSG25_021890</name>
</gene>
<name>A0A069CSM0_WEIOS</name>
<dbReference type="STRING" id="1329250.WOSG25_021890"/>
<dbReference type="AlphaFoldDB" id="A0A069CSM0"/>
<organism evidence="1 2">
    <name type="scientific">Weissella oryzae (strain DSM 25784 / JCM 18191 / LMG 30913 / SG25)</name>
    <dbReference type="NCBI Taxonomy" id="1329250"/>
    <lineage>
        <taxon>Bacteria</taxon>
        <taxon>Bacillati</taxon>
        <taxon>Bacillota</taxon>
        <taxon>Bacilli</taxon>
        <taxon>Lactobacillales</taxon>
        <taxon>Lactobacillaceae</taxon>
        <taxon>Weissella</taxon>
    </lineage>
</organism>
<dbReference type="EMBL" id="DF820485">
    <property type="protein sequence ID" value="GAK30392.1"/>
    <property type="molecule type" value="Genomic_DNA"/>
</dbReference>
<evidence type="ECO:0000313" key="1">
    <source>
        <dbReference type="EMBL" id="GAK30392.1"/>
    </source>
</evidence>
<evidence type="ECO:0000313" key="2">
    <source>
        <dbReference type="Proteomes" id="UP000030643"/>
    </source>
</evidence>
<proteinExistence type="predicted"/>
<protein>
    <submittedName>
        <fullName evidence="1">Uncharacterized protein</fullName>
    </submittedName>
</protein>
<accession>A0A069CSM0</accession>
<keyword evidence="2" id="KW-1185">Reference proteome</keyword>
<dbReference type="Proteomes" id="UP000030643">
    <property type="component" value="Unassembled WGS sequence"/>
</dbReference>
<reference evidence="2" key="1">
    <citation type="journal article" date="2014" name="Genome Announc.">
        <title>Draft genome sequence of Weissella oryzae SG25T, isolated from fermented rice grains.</title>
        <authorList>
            <person name="Tanizawa Y."/>
            <person name="Fujisawa T."/>
            <person name="Mochizuki T."/>
            <person name="Kaminuma E."/>
            <person name="Suzuki Y."/>
            <person name="Nakamura Y."/>
            <person name="Tohno M."/>
        </authorList>
    </citation>
    <scope>NUCLEOTIDE SEQUENCE [LARGE SCALE GENOMIC DNA]</scope>
    <source>
        <strain evidence="2">DSM 25784 / JCM 18191 / LMG 30913 / SG25</strain>
    </source>
</reference>